<reference evidence="4" key="1">
    <citation type="submission" date="2016-09" db="EMBL/GenBank/DDBJ databases">
        <title>Genome Sequence of Bathymodiolus thermophilus sulfur-oxidizing gill endosymbiont.</title>
        <authorList>
            <person name="Ponnudurai R."/>
            <person name="Kleiner M."/>
            <person name="Sayavedra L."/>
            <person name="Thuermer A."/>
            <person name="Felbeck H."/>
            <person name="Schlueter R."/>
            <person name="Schweder T."/>
            <person name="Markert S."/>
        </authorList>
    </citation>
    <scope>NUCLEOTIDE SEQUENCE [LARGE SCALE GENOMIC DNA]</scope>
    <source>
        <strain evidence="4">BAT/CrabSpa'14</strain>
    </source>
</reference>
<evidence type="ECO:0000313" key="4">
    <source>
        <dbReference type="Proteomes" id="UP000182798"/>
    </source>
</evidence>
<dbReference type="Gene3D" id="1.10.10.2910">
    <property type="match status" value="1"/>
</dbReference>
<evidence type="ECO:0000256" key="1">
    <source>
        <dbReference type="ARBA" id="ARBA00007227"/>
    </source>
</evidence>
<organism evidence="3 4">
    <name type="scientific">Bathymodiolus thermophilus thioautotrophic gill symbiont</name>
    <dbReference type="NCBI Taxonomy" id="2360"/>
    <lineage>
        <taxon>Bacteria</taxon>
        <taxon>Pseudomonadati</taxon>
        <taxon>Pseudomonadota</taxon>
        <taxon>Gammaproteobacteria</taxon>
        <taxon>sulfur-oxidizing symbionts</taxon>
    </lineage>
</organism>
<feature type="domain" description="HTH cro/C1-type" evidence="2">
    <location>
        <begin position="22"/>
        <end position="76"/>
    </location>
</feature>
<dbReference type="PANTHER" id="PTHR43236">
    <property type="entry name" value="ANTITOXIN HIGA1"/>
    <property type="match status" value="1"/>
</dbReference>
<dbReference type="InterPro" id="IPR010359">
    <property type="entry name" value="IrrE_HExxH"/>
</dbReference>
<dbReference type="SUPFAM" id="SSF47413">
    <property type="entry name" value="lambda repressor-like DNA-binding domains"/>
    <property type="match status" value="1"/>
</dbReference>
<proteinExistence type="inferred from homology"/>
<dbReference type="InterPro" id="IPR052345">
    <property type="entry name" value="Rad_response_metalloprotease"/>
</dbReference>
<dbReference type="PANTHER" id="PTHR43236:SF1">
    <property type="entry name" value="BLL7220 PROTEIN"/>
    <property type="match status" value="1"/>
</dbReference>
<dbReference type="InterPro" id="IPR001387">
    <property type="entry name" value="Cro/C1-type_HTH"/>
</dbReference>
<comment type="similarity">
    <text evidence="1">Belongs to the short-chain fatty acyl-CoA assimilation regulator (ScfR) family.</text>
</comment>
<protein>
    <recommendedName>
        <fullName evidence="2">HTH cro/C1-type domain-containing protein</fullName>
    </recommendedName>
</protein>
<comment type="caution">
    <text evidence="3">The sequence shown here is derived from an EMBL/GenBank/DDBJ whole genome shotgun (WGS) entry which is preliminary data.</text>
</comment>
<dbReference type="SMART" id="SM00530">
    <property type="entry name" value="HTH_XRE"/>
    <property type="match status" value="1"/>
</dbReference>
<dbReference type="GO" id="GO:0003677">
    <property type="term" value="F:DNA binding"/>
    <property type="evidence" value="ECO:0007669"/>
    <property type="project" value="InterPro"/>
</dbReference>
<dbReference type="CDD" id="cd00093">
    <property type="entry name" value="HTH_XRE"/>
    <property type="match status" value="1"/>
</dbReference>
<dbReference type="EMBL" id="MIQH01000357">
    <property type="protein sequence ID" value="OIR25289.1"/>
    <property type="molecule type" value="Genomic_DNA"/>
</dbReference>
<dbReference type="Proteomes" id="UP000182798">
    <property type="component" value="Unassembled WGS sequence"/>
</dbReference>
<gene>
    <name evidence="3" type="ORF">BGC33_06050</name>
</gene>
<dbReference type="InterPro" id="IPR010982">
    <property type="entry name" value="Lambda_DNA-bd_dom_sf"/>
</dbReference>
<dbReference type="Pfam" id="PF06114">
    <property type="entry name" value="Peptidase_M78"/>
    <property type="match status" value="1"/>
</dbReference>
<evidence type="ECO:0000313" key="3">
    <source>
        <dbReference type="EMBL" id="OIR25289.1"/>
    </source>
</evidence>
<dbReference type="PROSITE" id="PS50943">
    <property type="entry name" value="HTH_CROC1"/>
    <property type="match status" value="1"/>
</dbReference>
<name>A0A1J5UAB3_9GAMM</name>
<dbReference type="RefSeq" id="WP_071563652.1">
    <property type="nucleotide sequence ID" value="NZ_MIQH01000357.1"/>
</dbReference>
<sequence length="364" mass="41751">MSKEIYKFQPDWLHLVPPGLSIKEDMVYIGLSQVDFAERMGYTQKHIHKLIKGEASITADTALKLEKVLSYPSSFWMNAESNYREALAKEEEKNELKKEGDWLKKIPLKNMIDFRWVGKFSNKSEQLIECLKFYGVASIKAFESQELDYKVAFKASDTLDKDNIAIKTWLRKGEVEAIKITCKPFSKVKLKATLDELRNLIILEKPDDFLPKLINLCAECGVAVVFAPTPKKCPMSGATQWISPDKALLLLSLRYKTNDALWFAFFHEIAHILKHKKQLFLEGRGGFVKDKQLESEADKFATELLIPVNFSAELSTLKTKASIKEFAKRINIAPGIVVGRMHHQSIIGWSRFNDLKVKYEWLND</sequence>
<dbReference type="OrthoDB" id="9796786at2"/>
<dbReference type="Pfam" id="PF01381">
    <property type="entry name" value="HTH_3"/>
    <property type="match status" value="1"/>
</dbReference>
<dbReference type="Gene3D" id="1.10.260.40">
    <property type="entry name" value="lambda repressor-like DNA-binding domains"/>
    <property type="match status" value="1"/>
</dbReference>
<evidence type="ECO:0000259" key="2">
    <source>
        <dbReference type="PROSITE" id="PS50943"/>
    </source>
</evidence>
<dbReference type="AlphaFoldDB" id="A0A1J5UAB3"/>
<accession>A0A1J5UAB3</accession>